<feature type="region of interest" description="Disordered" evidence="1">
    <location>
        <begin position="1"/>
        <end position="28"/>
    </location>
</feature>
<reference evidence="2 3" key="1">
    <citation type="journal article" date="2019" name="Emerg. Microbes Infect.">
        <title>Comprehensive subspecies identification of 175 nontuberculous mycobacteria species based on 7547 genomic profiles.</title>
        <authorList>
            <person name="Matsumoto Y."/>
            <person name="Kinjo T."/>
            <person name="Motooka D."/>
            <person name="Nabeya D."/>
            <person name="Jung N."/>
            <person name="Uechi K."/>
            <person name="Horii T."/>
            <person name="Iida T."/>
            <person name="Fujita J."/>
            <person name="Nakamura S."/>
        </authorList>
    </citation>
    <scope>NUCLEOTIDE SEQUENCE [LARGE SCALE GENOMIC DNA]</scope>
    <source>
        <strain evidence="2 3">JCM 12603</strain>
    </source>
</reference>
<sequence length="73" mass="7407">MTASPDVSADGRRIATSTAPARTSAAASAAVTARNSSGTSGRRCAQIRAHFAGVAPGTYPKVSEVRVTTPGYR</sequence>
<evidence type="ECO:0000313" key="2">
    <source>
        <dbReference type="EMBL" id="BBX51357.1"/>
    </source>
</evidence>
<protein>
    <submittedName>
        <fullName evidence="2">Uncharacterized protein</fullName>
    </submittedName>
</protein>
<dbReference type="KEGG" id="mpof:MPOR_23830"/>
<keyword evidence="3" id="KW-1185">Reference proteome</keyword>
<evidence type="ECO:0000313" key="3">
    <source>
        <dbReference type="Proteomes" id="UP000466785"/>
    </source>
</evidence>
<evidence type="ECO:0000256" key="1">
    <source>
        <dbReference type="SAM" id="MobiDB-lite"/>
    </source>
</evidence>
<dbReference type="Proteomes" id="UP000466785">
    <property type="component" value="Chromosome"/>
</dbReference>
<dbReference type="AlphaFoldDB" id="A0A6N4VCH6"/>
<name>A0A6N4VCH6_9MYCO</name>
<organism evidence="2 3">
    <name type="scientific">Mycolicibacterium poriferae</name>
    <dbReference type="NCBI Taxonomy" id="39694"/>
    <lineage>
        <taxon>Bacteria</taxon>
        <taxon>Bacillati</taxon>
        <taxon>Actinomycetota</taxon>
        <taxon>Actinomycetes</taxon>
        <taxon>Mycobacteriales</taxon>
        <taxon>Mycobacteriaceae</taxon>
        <taxon>Mycolicibacterium</taxon>
    </lineage>
</organism>
<accession>A0A6N4VCH6</accession>
<feature type="compositionally biased region" description="Low complexity" evidence="1">
    <location>
        <begin position="14"/>
        <end position="28"/>
    </location>
</feature>
<proteinExistence type="predicted"/>
<dbReference type="EMBL" id="AP022570">
    <property type="protein sequence ID" value="BBX51357.1"/>
    <property type="molecule type" value="Genomic_DNA"/>
</dbReference>
<gene>
    <name evidence="2" type="ORF">MPOR_23830</name>
</gene>